<dbReference type="AlphaFoldDB" id="A0AB94IE03"/>
<dbReference type="InterPro" id="IPR010982">
    <property type="entry name" value="Lambda_DNA-bd_dom_sf"/>
</dbReference>
<keyword evidence="3" id="KW-1185">Reference proteome</keyword>
<dbReference type="GO" id="GO:0003677">
    <property type="term" value="F:DNA binding"/>
    <property type="evidence" value="ECO:0007669"/>
    <property type="project" value="InterPro"/>
</dbReference>
<dbReference type="Gene3D" id="1.10.260.40">
    <property type="entry name" value="lambda repressor-like DNA-binding domains"/>
    <property type="match status" value="1"/>
</dbReference>
<evidence type="ECO:0000259" key="1">
    <source>
        <dbReference type="Pfam" id="PF07022"/>
    </source>
</evidence>
<proteinExistence type="predicted"/>
<dbReference type="RefSeq" id="WP_024495667.1">
    <property type="nucleotide sequence ID" value="NZ_AWGA01000024.1"/>
</dbReference>
<dbReference type="Pfam" id="PF07022">
    <property type="entry name" value="Phage_CI_repr"/>
    <property type="match status" value="1"/>
</dbReference>
<accession>A0AB94IE03</accession>
<dbReference type="InterPro" id="IPR010744">
    <property type="entry name" value="Phage_CI_N"/>
</dbReference>
<sequence>MVQFDSAKNIIDRMVSAYRLKTMKALCEYFGVGISVLSNRVVRNTTPAEYIIQCALDTGANLLWLCTGEGEPNIDGIKTEKKSIELSSDALEKLERIAALKNNGAITDDEYQLLKGSIFKNQI</sequence>
<evidence type="ECO:0000313" key="3">
    <source>
        <dbReference type="Proteomes" id="UP000506160"/>
    </source>
</evidence>
<comment type="caution">
    <text evidence="2">The sequence shown here is derived from an EMBL/GenBank/DDBJ whole genome shotgun (WGS) entry which is preliminary data.</text>
</comment>
<dbReference type="EMBL" id="AWGA01000024">
    <property type="protein sequence ID" value="TEA27695.1"/>
    <property type="molecule type" value="Genomic_DNA"/>
</dbReference>
<protein>
    <submittedName>
        <fullName evidence="2">Bacteriophage CI repressor</fullName>
    </submittedName>
</protein>
<evidence type="ECO:0000313" key="2">
    <source>
        <dbReference type="EMBL" id="TEA27695.1"/>
    </source>
</evidence>
<reference evidence="2 3" key="1">
    <citation type="journal article" date="2014" name="Appl. Environ. Microbiol.">
        <title>Genomic features of a bumble bee symbiont reflect its host environment.</title>
        <authorList>
            <person name="Martinson V.G."/>
            <person name="Magoc T."/>
            <person name="Koch H."/>
            <person name="Salzberg S.L."/>
            <person name="Moran N.A."/>
        </authorList>
    </citation>
    <scope>NUCLEOTIDE SEQUENCE [LARGE SCALE GENOMIC DNA]</scope>
    <source>
        <strain evidence="2 3">Bimp</strain>
    </source>
</reference>
<dbReference type="Proteomes" id="UP000506160">
    <property type="component" value="Unassembled WGS sequence"/>
</dbReference>
<organism evidence="2 3">
    <name type="scientific">Candidatus Schmidhempelia bombi str. Bimp</name>
    <dbReference type="NCBI Taxonomy" id="1387197"/>
    <lineage>
        <taxon>Bacteria</taxon>
        <taxon>Pseudomonadati</taxon>
        <taxon>Pseudomonadota</taxon>
        <taxon>Gammaproteobacteria</taxon>
        <taxon>Orbales</taxon>
        <taxon>Orbaceae</taxon>
        <taxon>Candidatus Schmidhempelia</taxon>
    </lineage>
</organism>
<name>A0AB94IE03_9GAMM</name>
<dbReference type="GO" id="GO:0045892">
    <property type="term" value="P:negative regulation of DNA-templated transcription"/>
    <property type="evidence" value="ECO:0007669"/>
    <property type="project" value="InterPro"/>
</dbReference>
<gene>
    <name evidence="2" type="ORF">O970_02815</name>
</gene>
<feature type="domain" description="Bacteriophage CI repressor N-terminal" evidence="1">
    <location>
        <begin position="10"/>
        <end position="72"/>
    </location>
</feature>